<evidence type="ECO:0000313" key="5">
    <source>
        <dbReference type="Proteomes" id="UP001162640"/>
    </source>
</evidence>
<feature type="repeat" description="TPR" evidence="3">
    <location>
        <begin position="198"/>
        <end position="231"/>
    </location>
</feature>
<proteinExistence type="predicted"/>
<evidence type="ECO:0000256" key="2">
    <source>
        <dbReference type="ARBA" id="ARBA00022803"/>
    </source>
</evidence>
<dbReference type="PROSITE" id="PS50293">
    <property type="entry name" value="TPR_REGION"/>
    <property type="match status" value="1"/>
</dbReference>
<name>A0A9W7B507_9STRA</name>
<dbReference type="InterPro" id="IPR019734">
    <property type="entry name" value="TPR_rpt"/>
</dbReference>
<comment type="caution">
    <text evidence="4">The sequence shown here is derived from an EMBL/GenBank/DDBJ whole genome shotgun (WGS) entry which is preliminary data.</text>
</comment>
<feature type="repeat" description="TPR" evidence="3">
    <location>
        <begin position="156"/>
        <end position="189"/>
    </location>
</feature>
<dbReference type="Gene3D" id="1.25.40.10">
    <property type="entry name" value="Tetratricopeptide repeat domain"/>
    <property type="match status" value="1"/>
</dbReference>
<reference evidence="5" key="1">
    <citation type="journal article" date="2023" name="Commun. Biol.">
        <title>Genome analysis of Parmales, the sister group of diatoms, reveals the evolutionary specialization of diatoms from phago-mixotrophs to photoautotrophs.</title>
        <authorList>
            <person name="Ban H."/>
            <person name="Sato S."/>
            <person name="Yoshikawa S."/>
            <person name="Yamada K."/>
            <person name="Nakamura Y."/>
            <person name="Ichinomiya M."/>
            <person name="Sato N."/>
            <person name="Blanc-Mathieu R."/>
            <person name="Endo H."/>
            <person name="Kuwata A."/>
            <person name="Ogata H."/>
        </authorList>
    </citation>
    <scope>NUCLEOTIDE SEQUENCE [LARGE SCALE GENOMIC DNA]</scope>
</reference>
<evidence type="ECO:0000256" key="3">
    <source>
        <dbReference type="PROSITE-ProRule" id="PRU00339"/>
    </source>
</evidence>
<organism evidence="4 5">
    <name type="scientific">Triparma laevis f. inornata</name>
    <dbReference type="NCBI Taxonomy" id="1714386"/>
    <lineage>
        <taxon>Eukaryota</taxon>
        <taxon>Sar</taxon>
        <taxon>Stramenopiles</taxon>
        <taxon>Ochrophyta</taxon>
        <taxon>Bolidophyceae</taxon>
        <taxon>Parmales</taxon>
        <taxon>Triparmaceae</taxon>
        <taxon>Triparma</taxon>
    </lineage>
</organism>
<dbReference type="PANTHER" id="PTHR45641:SF19">
    <property type="entry name" value="NEPHROCYSTIN-3"/>
    <property type="match status" value="1"/>
</dbReference>
<evidence type="ECO:0000256" key="1">
    <source>
        <dbReference type="ARBA" id="ARBA00022737"/>
    </source>
</evidence>
<dbReference type="SMART" id="SM00028">
    <property type="entry name" value="TPR"/>
    <property type="match status" value="4"/>
</dbReference>
<sequence length="280" mass="32013">MRWKEVFDELEIGNARDVGPDLPLEKNDPRKLGIFDACTAFGRACKMVGDFDDALRYVKRAKEGYDEQLGRDSGKALEVTAGFITMTCSNQSELIEKLRDLFKRMERALGEENVVTLDTLNEFGRVLDDNGEYEEAKEVHERCLTGQMKVLGEDHTKTLNNLGNVYGALKNNEKALEYYERALKGREKTLGTTHPDMISTTMNIAIVYKVQKDYEKAEELYERALEGYEAQLGKYHKRTMNCAQNFATCLATAEETQKIREVLDEYAVILKQWPSFNDCL</sequence>
<dbReference type="InterPro" id="IPR011990">
    <property type="entry name" value="TPR-like_helical_dom_sf"/>
</dbReference>
<protein>
    <recommendedName>
        <fullName evidence="6">Kinesin light chain</fullName>
    </recommendedName>
</protein>
<dbReference type="Pfam" id="PF13424">
    <property type="entry name" value="TPR_12"/>
    <property type="match status" value="1"/>
</dbReference>
<dbReference type="PANTHER" id="PTHR45641">
    <property type="entry name" value="TETRATRICOPEPTIDE REPEAT PROTEIN (AFU_ORTHOLOGUE AFUA_6G03870)"/>
    <property type="match status" value="1"/>
</dbReference>
<accession>A0A9W7B507</accession>
<dbReference type="EMBL" id="BLQM01000285">
    <property type="protein sequence ID" value="GMH80588.1"/>
    <property type="molecule type" value="Genomic_DNA"/>
</dbReference>
<dbReference type="SUPFAM" id="SSF48452">
    <property type="entry name" value="TPR-like"/>
    <property type="match status" value="1"/>
</dbReference>
<gene>
    <name evidence="4" type="ORF">TL16_g08609</name>
</gene>
<dbReference type="AlphaFoldDB" id="A0A9W7B507"/>
<dbReference type="Pfam" id="PF13374">
    <property type="entry name" value="TPR_10"/>
    <property type="match status" value="2"/>
</dbReference>
<keyword evidence="2 3" id="KW-0802">TPR repeat</keyword>
<evidence type="ECO:0008006" key="6">
    <source>
        <dbReference type="Google" id="ProtNLM"/>
    </source>
</evidence>
<dbReference type="PROSITE" id="PS50005">
    <property type="entry name" value="TPR"/>
    <property type="match status" value="2"/>
</dbReference>
<dbReference type="Proteomes" id="UP001162640">
    <property type="component" value="Unassembled WGS sequence"/>
</dbReference>
<evidence type="ECO:0000313" key="4">
    <source>
        <dbReference type="EMBL" id="GMH80588.1"/>
    </source>
</evidence>
<keyword evidence="1" id="KW-0677">Repeat</keyword>